<dbReference type="AlphaFoldDB" id="A0A8C6K879"/>
<evidence type="ECO:0000256" key="1">
    <source>
        <dbReference type="SAM" id="SignalP"/>
    </source>
</evidence>
<feature type="signal peptide" evidence="1">
    <location>
        <begin position="1"/>
        <end position="24"/>
    </location>
</feature>
<evidence type="ECO:0000313" key="2">
    <source>
        <dbReference type="Ensembl" id="ENSNFUP00015001560.1"/>
    </source>
</evidence>
<reference evidence="2" key="1">
    <citation type="submission" date="2014-08" db="EMBL/GenBank/DDBJ databases">
        <authorList>
            <person name="Senf B."/>
            <person name="Petzold A."/>
            <person name="Downie B.R."/>
            <person name="Koch P."/>
            <person name="Platzer M."/>
        </authorList>
    </citation>
    <scope>NUCLEOTIDE SEQUENCE [LARGE SCALE GENOMIC DNA]</scope>
    <source>
        <strain evidence="2">GRZ</strain>
    </source>
</reference>
<evidence type="ECO:0000313" key="3">
    <source>
        <dbReference type="Proteomes" id="UP000694548"/>
    </source>
</evidence>
<feature type="chain" id="PRO_5034104309" description="Secreted protein" evidence="1">
    <location>
        <begin position="25"/>
        <end position="74"/>
    </location>
</feature>
<dbReference type="Proteomes" id="UP000694548">
    <property type="component" value="Chromosome sgr04"/>
</dbReference>
<dbReference type="Ensembl" id="ENSNFUT00015001682.1">
    <property type="protein sequence ID" value="ENSNFUP00015001560.1"/>
    <property type="gene ID" value="ENSNFUG00015000891.1"/>
</dbReference>
<sequence>MRSLYYIICNFFIFFYSFLERVCATMTPYRVNEISLRTRPPSVARMPHLQLQSSCDINIEYRHRPKKIHIVHPY</sequence>
<accession>A0A8C6K879</accession>
<keyword evidence="3" id="KW-1185">Reference proteome</keyword>
<reference evidence="2" key="3">
    <citation type="submission" date="2025-09" db="UniProtKB">
        <authorList>
            <consortium name="Ensembl"/>
        </authorList>
    </citation>
    <scope>IDENTIFICATION</scope>
</reference>
<organism evidence="2 3">
    <name type="scientific">Nothobranchius furzeri</name>
    <name type="common">Turquoise killifish</name>
    <dbReference type="NCBI Taxonomy" id="105023"/>
    <lineage>
        <taxon>Eukaryota</taxon>
        <taxon>Metazoa</taxon>
        <taxon>Chordata</taxon>
        <taxon>Craniata</taxon>
        <taxon>Vertebrata</taxon>
        <taxon>Euteleostomi</taxon>
        <taxon>Actinopterygii</taxon>
        <taxon>Neopterygii</taxon>
        <taxon>Teleostei</taxon>
        <taxon>Neoteleostei</taxon>
        <taxon>Acanthomorphata</taxon>
        <taxon>Ovalentaria</taxon>
        <taxon>Atherinomorphae</taxon>
        <taxon>Cyprinodontiformes</taxon>
        <taxon>Nothobranchiidae</taxon>
        <taxon>Nothobranchius</taxon>
    </lineage>
</organism>
<evidence type="ECO:0008006" key="4">
    <source>
        <dbReference type="Google" id="ProtNLM"/>
    </source>
</evidence>
<reference evidence="2" key="2">
    <citation type="submission" date="2025-08" db="UniProtKB">
        <authorList>
            <consortium name="Ensembl"/>
        </authorList>
    </citation>
    <scope>IDENTIFICATION</scope>
</reference>
<proteinExistence type="predicted"/>
<keyword evidence="1" id="KW-0732">Signal</keyword>
<name>A0A8C6K879_NOTFU</name>
<protein>
    <recommendedName>
        <fullName evidence="4">Secreted protein</fullName>
    </recommendedName>
</protein>